<feature type="domain" description="GPI inositol-deacylase PGAP1-like alpha/beta" evidence="2">
    <location>
        <begin position="115"/>
        <end position="240"/>
    </location>
</feature>
<dbReference type="SUPFAM" id="SSF53474">
    <property type="entry name" value="alpha/beta-Hydrolases"/>
    <property type="match status" value="1"/>
</dbReference>
<dbReference type="Gene3D" id="2.180.10.10">
    <property type="entry name" value="RHS repeat-associated core"/>
    <property type="match status" value="1"/>
</dbReference>
<dbReference type="NCBIfam" id="TIGR03696">
    <property type="entry name" value="Rhs_assc_core"/>
    <property type="match status" value="1"/>
</dbReference>
<dbReference type="InterPro" id="IPR012908">
    <property type="entry name" value="PGAP1-ab_dom-like"/>
</dbReference>
<reference evidence="3" key="2">
    <citation type="submission" date="2022-04" db="EMBL/GenBank/DDBJ databases">
        <title>Complete Genome Sequence of Flavobacterium sediminilitoris YSM-43, Isolated from a Tidal Sediment.</title>
        <authorList>
            <person name="Lee P.A."/>
        </authorList>
    </citation>
    <scope>NUCLEOTIDE SEQUENCE</scope>
    <source>
        <strain evidence="3">YSM-43</strain>
    </source>
</reference>
<dbReference type="InterPro" id="IPR022385">
    <property type="entry name" value="Rhs_assc_core"/>
</dbReference>
<proteinExistence type="predicted"/>
<evidence type="ECO:0000259" key="2">
    <source>
        <dbReference type="Pfam" id="PF07819"/>
    </source>
</evidence>
<dbReference type="EMBL" id="CP090145">
    <property type="protein sequence ID" value="UOX32286.1"/>
    <property type="molecule type" value="Genomic_DNA"/>
</dbReference>
<accession>A0ABY4HI14</accession>
<dbReference type="RefSeq" id="WP_246914853.1">
    <property type="nucleotide sequence ID" value="NZ_CP090145.1"/>
</dbReference>
<feature type="compositionally biased region" description="Basic and acidic residues" evidence="1">
    <location>
        <begin position="281"/>
        <end position="291"/>
    </location>
</feature>
<feature type="region of interest" description="Disordered" evidence="1">
    <location>
        <begin position="264"/>
        <end position="291"/>
    </location>
</feature>
<evidence type="ECO:0000313" key="4">
    <source>
        <dbReference type="Proteomes" id="UP000830454"/>
    </source>
</evidence>
<reference evidence="3" key="1">
    <citation type="submission" date="2021-12" db="EMBL/GenBank/DDBJ databases">
        <authorList>
            <person name="Cha I.-T."/>
            <person name="Lee K.-E."/>
            <person name="Park S.-J."/>
        </authorList>
    </citation>
    <scope>NUCLEOTIDE SEQUENCE</scope>
    <source>
        <strain evidence="3">YSM-43</strain>
    </source>
</reference>
<sequence length="291" mass="32907">MKYQGQERQDELGLNWDSFKWRNYDYAIGRFMNIDPLSEKYAYQSHYNFCENRVIEARELEGLEAFFIHGTQSSPERWTENSVNTIMQLTNNSISNTNFSWQNKSKLTNDSSDRKEAAKSLVEYISTNRIKGEEITLIGHSHGGNVAIQAAKMYYEQTGERIDVITIATPTYNTPKGAKPLMEDPNTQLGYKAIKNFLSLFNTIDGVQGGLAGSNYFNQLGSHDGTYTRNVGVIDVSDFYSGYEFLDAHSFDIEHPSTIQNAINSGDIKRPEYPGSAGSADDPKNKREIKK</sequence>
<dbReference type="Pfam" id="PF07819">
    <property type="entry name" value="PGAP1"/>
    <property type="match status" value="1"/>
</dbReference>
<organism evidence="3 4">
    <name type="scientific">Flavobacterium sediminilitoris</name>
    <dbReference type="NCBI Taxonomy" id="2024526"/>
    <lineage>
        <taxon>Bacteria</taxon>
        <taxon>Pseudomonadati</taxon>
        <taxon>Bacteroidota</taxon>
        <taxon>Flavobacteriia</taxon>
        <taxon>Flavobacteriales</taxon>
        <taxon>Flavobacteriaceae</taxon>
        <taxon>Flavobacterium</taxon>
    </lineage>
</organism>
<keyword evidence="4" id="KW-1185">Reference proteome</keyword>
<gene>
    <name evidence="3" type="ORF">LXD69_09485</name>
</gene>
<protein>
    <submittedName>
        <fullName evidence="3">DUF2974 domain-containing protein</fullName>
    </submittedName>
</protein>
<dbReference type="Gene3D" id="3.40.50.1820">
    <property type="entry name" value="alpha/beta hydrolase"/>
    <property type="match status" value="1"/>
</dbReference>
<dbReference type="Proteomes" id="UP000830454">
    <property type="component" value="Chromosome"/>
</dbReference>
<evidence type="ECO:0000313" key="3">
    <source>
        <dbReference type="EMBL" id="UOX32286.1"/>
    </source>
</evidence>
<name>A0ABY4HI14_9FLAO</name>
<evidence type="ECO:0000256" key="1">
    <source>
        <dbReference type="SAM" id="MobiDB-lite"/>
    </source>
</evidence>
<dbReference type="InterPro" id="IPR029058">
    <property type="entry name" value="AB_hydrolase_fold"/>
</dbReference>